<dbReference type="PANTHER" id="PTHR12526">
    <property type="entry name" value="GLYCOSYLTRANSFERASE"/>
    <property type="match status" value="1"/>
</dbReference>
<evidence type="ECO:0000259" key="1">
    <source>
        <dbReference type="Pfam" id="PF13579"/>
    </source>
</evidence>
<protein>
    <submittedName>
        <fullName evidence="2">Glycosyltransferase family 4 protein</fullName>
    </submittedName>
</protein>
<comment type="caution">
    <text evidence="2">The sequence shown here is derived from an EMBL/GenBank/DDBJ whole genome shotgun (WGS) entry which is preliminary data.</text>
</comment>
<sequence>MRCCFFSPGYKSLEVLSGDTRSTGGAEAQIAYLAATLVHLGHDTSLIYGEGQGRAEQQKVADVTCINAAPLWRRPSSVMRFWQVLDSLSPDLLYARLPSDFLWMMGLFAKYRQHTKFLYAIADDRHCNPWQVYRDVPNTWFHGAAYALGLRSADVIAIQHGGQLSLVSEHLQKRLVHVPNLVRSFHEAPRVYEKTIYDGIWIATMRPEKQVEEFLALAQANPDLRFAIVGGFFSDLSVEYNRALEGRIRSLGNIEYLGPRRAPEVLDLLSQSKVLVNTSLAEGFPNTMLEAWSVGVPVVSLSVDPGGVIHREKIGLVSGTSVDLQRDVRLLACTEELNRKLGDCGLNYVRRQHSLDAVLKAFACVLSGSEFTSPASDMP</sequence>
<dbReference type="RefSeq" id="WP_199051817.1">
    <property type="nucleotide sequence ID" value="NZ_JAELXT010000058.1"/>
</dbReference>
<dbReference type="CDD" id="cd03801">
    <property type="entry name" value="GT4_PimA-like"/>
    <property type="match status" value="1"/>
</dbReference>
<dbReference type="Pfam" id="PF13579">
    <property type="entry name" value="Glyco_trans_4_4"/>
    <property type="match status" value="1"/>
</dbReference>
<organism evidence="2 3">
    <name type="scientific">Microvirga splendida</name>
    <dbReference type="NCBI Taxonomy" id="2795727"/>
    <lineage>
        <taxon>Bacteria</taxon>
        <taxon>Pseudomonadati</taxon>
        <taxon>Pseudomonadota</taxon>
        <taxon>Alphaproteobacteria</taxon>
        <taxon>Hyphomicrobiales</taxon>
        <taxon>Methylobacteriaceae</taxon>
        <taxon>Microvirga</taxon>
    </lineage>
</organism>
<dbReference type="EMBL" id="JAELXT010000058">
    <property type="protein sequence ID" value="MBJ6128547.1"/>
    <property type="molecule type" value="Genomic_DNA"/>
</dbReference>
<accession>A0ABS0Y8B3</accession>
<dbReference type="Gene3D" id="3.40.50.2000">
    <property type="entry name" value="Glycogen Phosphorylase B"/>
    <property type="match status" value="2"/>
</dbReference>
<feature type="domain" description="Glycosyltransferase subfamily 4-like N-terminal" evidence="1">
    <location>
        <begin position="24"/>
        <end position="169"/>
    </location>
</feature>
<gene>
    <name evidence="2" type="ORF">JAO75_24475</name>
</gene>
<reference evidence="3" key="1">
    <citation type="submission" date="2020-12" db="EMBL/GenBank/DDBJ databases">
        <title>Hymenobacter sp.</title>
        <authorList>
            <person name="Kim M.K."/>
        </authorList>
    </citation>
    <scope>NUCLEOTIDE SEQUENCE [LARGE SCALE GENOMIC DNA]</scope>
    <source>
        <strain evidence="3">BT325</strain>
    </source>
</reference>
<proteinExistence type="predicted"/>
<dbReference type="PANTHER" id="PTHR12526:SF630">
    <property type="entry name" value="GLYCOSYLTRANSFERASE"/>
    <property type="match status" value="1"/>
</dbReference>
<name>A0ABS0Y8B3_9HYPH</name>
<evidence type="ECO:0000313" key="3">
    <source>
        <dbReference type="Proteomes" id="UP000620670"/>
    </source>
</evidence>
<dbReference type="Pfam" id="PF13692">
    <property type="entry name" value="Glyco_trans_1_4"/>
    <property type="match status" value="1"/>
</dbReference>
<dbReference type="SUPFAM" id="SSF53756">
    <property type="entry name" value="UDP-Glycosyltransferase/glycogen phosphorylase"/>
    <property type="match status" value="1"/>
</dbReference>
<dbReference type="Proteomes" id="UP000620670">
    <property type="component" value="Unassembled WGS sequence"/>
</dbReference>
<dbReference type="InterPro" id="IPR028098">
    <property type="entry name" value="Glyco_trans_4-like_N"/>
</dbReference>
<evidence type="ECO:0000313" key="2">
    <source>
        <dbReference type="EMBL" id="MBJ6128547.1"/>
    </source>
</evidence>
<keyword evidence="3" id="KW-1185">Reference proteome</keyword>